<evidence type="ECO:0000313" key="3">
    <source>
        <dbReference type="Proteomes" id="UP000018861"/>
    </source>
</evidence>
<keyword evidence="1" id="KW-1133">Transmembrane helix</keyword>
<organism evidence="2 3">
    <name type="scientific">Bacteroides pyogenes JCM 6292</name>
    <dbReference type="NCBI Taxonomy" id="1235809"/>
    <lineage>
        <taxon>Bacteria</taxon>
        <taxon>Pseudomonadati</taxon>
        <taxon>Bacteroidota</taxon>
        <taxon>Bacteroidia</taxon>
        <taxon>Bacteroidales</taxon>
        <taxon>Bacteroidaceae</taxon>
        <taxon>Bacteroides</taxon>
    </lineage>
</organism>
<gene>
    <name evidence="2" type="ORF">JCM6292_1889</name>
</gene>
<protein>
    <submittedName>
        <fullName evidence="2">Uncharacterized protein</fullName>
    </submittedName>
</protein>
<accession>W4P706</accession>
<dbReference type="AlphaFoldDB" id="W4P706"/>
<feature type="transmembrane region" description="Helical" evidence="1">
    <location>
        <begin position="32"/>
        <end position="51"/>
    </location>
</feature>
<sequence length="52" mass="6348">MIIKVNAYFCSIEMDSVTYQVTIAFNRFFSKYQIFFIRFRLLFFALPALYMK</sequence>
<keyword evidence="1" id="KW-0472">Membrane</keyword>
<evidence type="ECO:0000313" key="2">
    <source>
        <dbReference type="EMBL" id="GAE15591.1"/>
    </source>
</evidence>
<proteinExistence type="predicted"/>
<dbReference type="Proteomes" id="UP000018861">
    <property type="component" value="Unassembled WGS sequence"/>
</dbReference>
<evidence type="ECO:0000256" key="1">
    <source>
        <dbReference type="SAM" id="Phobius"/>
    </source>
</evidence>
<dbReference type="EMBL" id="BAIQ01000018">
    <property type="protein sequence ID" value="GAE15591.1"/>
    <property type="molecule type" value="Genomic_DNA"/>
</dbReference>
<comment type="caution">
    <text evidence="2">The sequence shown here is derived from an EMBL/GenBank/DDBJ whole genome shotgun (WGS) entry which is preliminary data.</text>
</comment>
<keyword evidence="1" id="KW-0812">Transmembrane</keyword>
<name>W4P706_9BACE</name>
<reference evidence="2 3" key="1">
    <citation type="journal article" date="2014" name="Genome Announc.">
        <title>Draft Genome Sequences of Three Strains of Bacteroides pyogenes Isolated from a Cat and Swine.</title>
        <authorList>
            <person name="Sakamoto M."/>
            <person name="Oshima K."/>
            <person name="Suda W."/>
            <person name="Kitamura K."/>
            <person name="Iida T."/>
            <person name="Hattori M."/>
            <person name="Ohkuma M."/>
        </authorList>
    </citation>
    <scope>NUCLEOTIDE SEQUENCE [LARGE SCALE GENOMIC DNA]</scope>
    <source>
        <strain evidence="2 3">JCM 6292</strain>
    </source>
</reference>